<dbReference type="PANTHER" id="PTHR11649">
    <property type="entry name" value="MSS1/TRME-RELATED GTP-BINDING PROTEIN"/>
    <property type="match status" value="1"/>
</dbReference>
<dbReference type="AlphaFoldDB" id="A0A4R2IAZ2"/>
<dbReference type="NCBIfam" id="TIGR03598">
    <property type="entry name" value="GTPase_YsxC"/>
    <property type="match status" value="1"/>
</dbReference>
<comment type="caution">
    <text evidence="12">The sequence shown here is derived from an EMBL/GenBank/DDBJ whole genome shotgun (WGS) entry which is preliminary data.</text>
</comment>
<comment type="similarity">
    <text evidence="2 10">Belongs to the TRAFAC class TrmE-Era-EngA-EngB-Septin-like GTPase superfamily. EngB GTPase family.</text>
</comment>
<protein>
    <recommendedName>
        <fullName evidence="10">Probable GTP-binding protein EngB</fullName>
    </recommendedName>
</protein>
<dbReference type="PANTHER" id="PTHR11649:SF13">
    <property type="entry name" value="ENGB-TYPE G DOMAIN-CONTAINING PROTEIN"/>
    <property type="match status" value="1"/>
</dbReference>
<evidence type="ECO:0000256" key="4">
    <source>
        <dbReference type="ARBA" id="ARBA00022723"/>
    </source>
</evidence>
<dbReference type="CDD" id="cd01876">
    <property type="entry name" value="YihA_EngB"/>
    <property type="match status" value="1"/>
</dbReference>
<dbReference type="GO" id="GO:0000917">
    <property type="term" value="P:division septum assembly"/>
    <property type="evidence" value="ECO:0007669"/>
    <property type="project" value="UniProtKB-KW"/>
</dbReference>
<keyword evidence="8 10" id="KW-0717">Septation</keyword>
<dbReference type="GO" id="GO:0005525">
    <property type="term" value="F:GTP binding"/>
    <property type="evidence" value="ECO:0007669"/>
    <property type="project" value="UniProtKB-UniRule"/>
</dbReference>
<keyword evidence="13" id="KW-1185">Reference proteome</keyword>
<dbReference type="Pfam" id="PF01926">
    <property type="entry name" value="MMR_HSR1"/>
    <property type="match status" value="1"/>
</dbReference>
<dbReference type="RefSeq" id="WP_131996082.1">
    <property type="nucleotide sequence ID" value="NZ_SLWQ01000003.1"/>
</dbReference>
<dbReference type="InterPro" id="IPR027417">
    <property type="entry name" value="P-loop_NTPase"/>
</dbReference>
<dbReference type="SUPFAM" id="SSF52540">
    <property type="entry name" value="P-loop containing nucleoside triphosphate hydrolases"/>
    <property type="match status" value="1"/>
</dbReference>
<evidence type="ECO:0000256" key="3">
    <source>
        <dbReference type="ARBA" id="ARBA00022618"/>
    </source>
</evidence>
<keyword evidence="4" id="KW-0479">Metal-binding</keyword>
<organism evidence="12 13">
    <name type="scientific">Dokdonella fugitiva</name>
    <dbReference type="NCBI Taxonomy" id="328517"/>
    <lineage>
        <taxon>Bacteria</taxon>
        <taxon>Pseudomonadati</taxon>
        <taxon>Pseudomonadota</taxon>
        <taxon>Gammaproteobacteria</taxon>
        <taxon>Lysobacterales</taxon>
        <taxon>Rhodanobacteraceae</taxon>
        <taxon>Dokdonella</taxon>
    </lineage>
</organism>
<accession>A0A4R2IAZ2</accession>
<comment type="cofactor">
    <cofactor evidence="1">
        <name>Mg(2+)</name>
        <dbReference type="ChEBI" id="CHEBI:18420"/>
    </cofactor>
</comment>
<evidence type="ECO:0000313" key="13">
    <source>
        <dbReference type="Proteomes" id="UP000294862"/>
    </source>
</evidence>
<evidence type="ECO:0000256" key="1">
    <source>
        <dbReference type="ARBA" id="ARBA00001946"/>
    </source>
</evidence>
<keyword evidence="7 10" id="KW-0342">GTP-binding</keyword>
<dbReference type="InterPro" id="IPR030393">
    <property type="entry name" value="G_ENGB_dom"/>
</dbReference>
<evidence type="ECO:0000256" key="2">
    <source>
        <dbReference type="ARBA" id="ARBA00009638"/>
    </source>
</evidence>
<keyword evidence="3 10" id="KW-0132">Cell division</keyword>
<dbReference type="OrthoDB" id="9804921at2"/>
<dbReference type="InterPro" id="IPR006073">
    <property type="entry name" value="GTP-bd"/>
</dbReference>
<evidence type="ECO:0000256" key="7">
    <source>
        <dbReference type="ARBA" id="ARBA00023134"/>
    </source>
</evidence>
<evidence type="ECO:0000313" key="12">
    <source>
        <dbReference type="EMBL" id="TCO41266.1"/>
    </source>
</evidence>
<proteinExistence type="inferred from homology"/>
<dbReference type="PROSITE" id="PS51706">
    <property type="entry name" value="G_ENGB"/>
    <property type="match status" value="1"/>
</dbReference>
<dbReference type="InterPro" id="IPR019987">
    <property type="entry name" value="GTP-bd_ribosome_bio_YsxC"/>
</dbReference>
<dbReference type="FunFam" id="3.40.50.300:FF:000098">
    <property type="entry name" value="Probable GTP-binding protein EngB"/>
    <property type="match status" value="1"/>
</dbReference>
<evidence type="ECO:0000256" key="5">
    <source>
        <dbReference type="ARBA" id="ARBA00022741"/>
    </source>
</evidence>
<dbReference type="Gene3D" id="3.40.50.300">
    <property type="entry name" value="P-loop containing nucleotide triphosphate hydrolases"/>
    <property type="match status" value="1"/>
</dbReference>
<keyword evidence="5 10" id="KW-0547">Nucleotide-binding</keyword>
<evidence type="ECO:0000256" key="8">
    <source>
        <dbReference type="ARBA" id="ARBA00023210"/>
    </source>
</evidence>
<dbReference type="GO" id="GO:0046872">
    <property type="term" value="F:metal ion binding"/>
    <property type="evidence" value="ECO:0007669"/>
    <property type="project" value="UniProtKB-KW"/>
</dbReference>
<sequence length="233" mass="24914">MPAPTPRSDPPRIPKADVTAKTHPFRQAQFLVSANRLAQLPADSGAEVAFAGRSNAGKSSALNAICDQQGLARTSKTPGRTQLLNVFPVGDPARRLVDLPGYGYAKVPEAMRLHWRGVIDEYLRTRASLKGLVLVMDSRHPLKEFDRHMLEFGAASGRACHCLLTKADKLSRSEGLRTLAAVRKELAAFAPDATAQLFSSLARTGLDEARARVAHWLGIGAAPADGGSGARTA</sequence>
<dbReference type="Proteomes" id="UP000294862">
    <property type="component" value="Unassembled WGS sequence"/>
</dbReference>
<gene>
    <name evidence="10" type="primary">engB</name>
    <name evidence="12" type="ORF">EV148_103186</name>
</gene>
<keyword evidence="9 10" id="KW-0131">Cell cycle</keyword>
<evidence type="ECO:0000256" key="10">
    <source>
        <dbReference type="HAMAP-Rule" id="MF_00321"/>
    </source>
</evidence>
<evidence type="ECO:0000256" key="6">
    <source>
        <dbReference type="ARBA" id="ARBA00022842"/>
    </source>
</evidence>
<dbReference type="GO" id="GO:0005829">
    <property type="term" value="C:cytosol"/>
    <property type="evidence" value="ECO:0007669"/>
    <property type="project" value="TreeGrafter"/>
</dbReference>
<dbReference type="EMBL" id="SLWQ01000003">
    <property type="protein sequence ID" value="TCO41266.1"/>
    <property type="molecule type" value="Genomic_DNA"/>
</dbReference>
<evidence type="ECO:0000256" key="9">
    <source>
        <dbReference type="ARBA" id="ARBA00023306"/>
    </source>
</evidence>
<reference evidence="12 13" key="1">
    <citation type="journal article" date="2015" name="Stand. Genomic Sci.">
        <title>Genomic Encyclopedia of Bacterial and Archaeal Type Strains, Phase III: the genomes of soil and plant-associated and newly described type strains.</title>
        <authorList>
            <person name="Whitman W.B."/>
            <person name="Woyke T."/>
            <person name="Klenk H.P."/>
            <person name="Zhou Y."/>
            <person name="Lilburn T.G."/>
            <person name="Beck B.J."/>
            <person name="De Vos P."/>
            <person name="Vandamme P."/>
            <person name="Eisen J.A."/>
            <person name="Garrity G."/>
            <person name="Hugenholtz P."/>
            <person name="Kyrpides N.C."/>
        </authorList>
    </citation>
    <scope>NUCLEOTIDE SEQUENCE [LARGE SCALE GENOMIC DNA]</scope>
    <source>
        <strain evidence="12 13">A3</strain>
    </source>
</reference>
<name>A0A4R2IAZ2_9GAMM</name>
<evidence type="ECO:0000259" key="11">
    <source>
        <dbReference type="PROSITE" id="PS51706"/>
    </source>
</evidence>
<comment type="function">
    <text evidence="10">Necessary for normal cell division and for the maintenance of normal septation.</text>
</comment>
<dbReference type="HAMAP" id="MF_00321">
    <property type="entry name" value="GTPase_EngB"/>
    <property type="match status" value="1"/>
</dbReference>
<feature type="domain" description="EngB-type G" evidence="11">
    <location>
        <begin position="44"/>
        <end position="219"/>
    </location>
</feature>
<keyword evidence="6" id="KW-0460">Magnesium</keyword>